<protein>
    <recommendedName>
        <fullName evidence="3">WD40-like Beta Propeller Repeat</fullName>
    </recommendedName>
</protein>
<keyword evidence="2" id="KW-1185">Reference proteome</keyword>
<dbReference type="EMBL" id="FZOD01000015">
    <property type="protein sequence ID" value="SNS73899.1"/>
    <property type="molecule type" value="Genomic_DNA"/>
</dbReference>
<accession>A0A239GXG1</accession>
<evidence type="ECO:0000313" key="1">
    <source>
        <dbReference type="EMBL" id="SNS73899.1"/>
    </source>
</evidence>
<dbReference type="Proteomes" id="UP000198282">
    <property type="component" value="Unassembled WGS sequence"/>
</dbReference>
<proteinExistence type="predicted"/>
<reference evidence="1 2" key="1">
    <citation type="submission" date="2017-06" db="EMBL/GenBank/DDBJ databases">
        <authorList>
            <person name="Kim H.J."/>
            <person name="Triplett B.A."/>
        </authorList>
    </citation>
    <scope>NUCLEOTIDE SEQUENCE [LARGE SCALE GENOMIC DNA]</scope>
    <source>
        <strain evidence="1 2">CGMCC 4.2132</strain>
    </source>
</reference>
<organism evidence="1 2">
    <name type="scientific">Streptosporangium subroseum</name>
    <dbReference type="NCBI Taxonomy" id="106412"/>
    <lineage>
        <taxon>Bacteria</taxon>
        <taxon>Bacillati</taxon>
        <taxon>Actinomycetota</taxon>
        <taxon>Actinomycetes</taxon>
        <taxon>Streptosporangiales</taxon>
        <taxon>Streptosporangiaceae</taxon>
        <taxon>Streptosporangium</taxon>
    </lineage>
</organism>
<dbReference type="RefSeq" id="WP_089208306.1">
    <property type="nucleotide sequence ID" value="NZ_FZOD01000015.1"/>
</dbReference>
<evidence type="ECO:0008006" key="3">
    <source>
        <dbReference type="Google" id="ProtNLM"/>
    </source>
</evidence>
<sequence length="103" mass="11042">MTARWRRYSEDGAMLVASDRASLGVWELSGTAPILYYKLADTMNKPLARLSPDHTRVVYLTGRGSVVTLDLGHDLRPLKAARAAEGAAFGRARGSPPSKATAG</sequence>
<name>A0A239GXG1_9ACTN</name>
<dbReference type="AlphaFoldDB" id="A0A239GXG1"/>
<gene>
    <name evidence="1" type="ORF">SAMN05216276_10153</name>
</gene>
<evidence type="ECO:0000313" key="2">
    <source>
        <dbReference type="Proteomes" id="UP000198282"/>
    </source>
</evidence>